<keyword evidence="1" id="KW-0812">Transmembrane</keyword>
<dbReference type="Proteomes" id="UP000078560">
    <property type="component" value="Unassembled WGS sequence"/>
</dbReference>
<proteinExistence type="predicted"/>
<evidence type="ECO:0000313" key="3">
    <source>
        <dbReference type="Proteomes" id="UP000078560"/>
    </source>
</evidence>
<dbReference type="EMBL" id="FLQU01000776">
    <property type="protein sequence ID" value="SBS89662.1"/>
    <property type="molecule type" value="Genomic_DNA"/>
</dbReference>
<evidence type="ECO:0000313" key="2">
    <source>
        <dbReference type="EMBL" id="SBS89662.1"/>
    </source>
</evidence>
<feature type="transmembrane region" description="Helical" evidence="1">
    <location>
        <begin position="278"/>
        <end position="299"/>
    </location>
</feature>
<organism evidence="2 3">
    <name type="scientific">Plasmodium ovale curtisi</name>
    <dbReference type="NCBI Taxonomy" id="864141"/>
    <lineage>
        <taxon>Eukaryota</taxon>
        <taxon>Sar</taxon>
        <taxon>Alveolata</taxon>
        <taxon>Apicomplexa</taxon>
        <taxon>Aconoidasida</taxon>
        <taxon>Haemosporida</taxon>
        <taxon>Plasmodiidae</taxon>
        <taxon>Plasmodium</taxon>
        <taxon>Plasmodium (Plasmodium)</taxon>
    </lineage>
</organism>
<accession>A0A1A8WCC5</accession>
<evidence type="ECO:0000256" key="1">
    <source>
        <dbReference type="SAM" id="Phobius"/>
    </source>
</evidence>
<keyword evidence="1" id="KW-1133">Transmembrane helix</keyword>
<name>A0A1A8WCC5_PLAOA</name>
<protein>
    <submittedName>
        <fullName evidence="2">PIR Superfamily Protein</fullName>
    </submittedName>
</protein>
<gene>
    <name evidence="2" type="ORF">POVCU2_0056330</name>
</gene>
<sequence length="356" mass="42088">MSSLPNDFTYEEFKNQYKFLDNSKFGIYYDEFKDETEYYGNPLIYCTEIKGTISFPHDEKLILRFCHNLYKINVKINGLQDHLFNYLSKNDKTYCTSLKYWLYEEIGKLNPKGQKIDENFQKLKEMLESKIKSKLSVTCTFNELDWNEHQKLKSIYAFMLIYYSNIDAFKLNNNIECKYLDYFGYGLKEYYDSLNRCSAKEESKYCKEFNEFKEIFKDVDLYWKTSEAEMSYIYSGENNVNCALANESTYDSLNLSYWYEKKKIHLSDYPNASSKSTIISASSAIGATAGISLFLLYLYKFTNIGSLFGHVKQKNNSMFLNLDEEKHDFSFPISESDHTNFVDREYKISYYSVDNS</sequence>
<keyword evidence="1" id="KW-0472">Membrane</keyword>
<reference evidence="3" key="1">
    <citation type="submission" date="2016-05" db="EMBL/GenBank/DDBJ databases">
        <authorList>
            <person name="Naeem Raeece"/>
        </authorList>
    </citation>
    <scope>NUCLEOTIDE SEQUENCE [LARGE SCALE GENOMIC DNA]</scope>
</reference>
<dbReference type="AlphaFoldDB" id="A0A1A8WCC5"/>